<evidence type="ECO:0000313" key="7">
    <source>
        <dbReference type="Proteomes" id="UP001251857"/>
    </source>
</evidence>
<dbReference type="PANTHER" id="PTHR11085">
    <property type="entry name" value="NAD-DEPENDENT PROTEIN DEACYLASE SIRTUIN-5, MITOCHONDRIAL-RELATED"/>
    <property type="match status" value="1"/>
</dbReference>
<dbReference type="InterPro" id="IPR003000">
    <property type="entry name" value="Sirtuin"/>
</dbReference>
<keyword evidence="2 3" id="KW-0520">NAD</keyword>
<dbReference type="RefSeq" id="WP_311653444.1">
    <property type="nucleotide sequence ID" value="NZ_JAVRIB010000011.1"/>
</dbReference>
<feature type="binding site" evidence="3">
    <location>
        <position position="76"/>
    </location>
    <ligand>
        <name>substrate</name>
    </ligand>
</feature>
<feature type="binding site" evidence="3">
    <location>
        <position position="241"/>
    </location>
    <ligand>
        <name>NAD(+)</name>
        <dbReference type="ChEBI" id="CHEBI:57540"/>
    </ligand>
</feature>
<dbReference type="InterPro" id="IPR029035">
    <property type="entry name" value="DHS-like_NAD/FAD-binding_dom"/>
</dbReference>
<dbReference type="SUPFAM" id="SSF52467">
    <property type="entry name" value="DHS-like NAD/FAD-binding domain"/>
    <property type="match status" value="1"/>
</dbReference>
<comment type="cofactor">
    <cofactor evidence="3">
        <name>Zn(2+)</name>
        <dbReference type="ChEBI" id="CHEBI:29105"/>
    </cofactor>
    <text evidence="3">Binds 1 zinc ion per subunit.</text>
</comment>
<proteinExistence type="inferred from homology"/>
<reference evidence="6 7" key="1">
    <citation type="submission" date="2023-09" db="EMBL/GenBank/DDBJ databases">
        <authorList>
            <person name="Rey-Velasco X."/>
        </authorList>
    </citation>
    <scope>NUCLEOTIDE SEQUENCE [LARGE SCALE GENOMIC DNA]</scope>
    <source>
        <strain evidence="6 7">W335</strain>
    </source>
</reference>
<dbReference type="InterPro" id="IPR026590">
    <property type="entry name" value="Ssirtuin_cat_dom"/>
</dbReference>
<dbReference type="EMBL" id="JAVRIB010000011">
    <property type="protein sequence ID" value="MDT0635547.1"/>
    <property type="molecule type" value="Genomic_DNA"/>
</dbReference>
<dbReference type="InterPro" id="IPR050134">
    <property type="entry name" value="NAD-dep_sirtuin_deacylases"/>
</dbReference>
<feature type="binding site" evidence="3">
    <location>
        <begin position="223"/>
        <end position="225"/>
    </location>
    <ligand>
        <name>NAD(+)</name>
        <dbReference type="ChEBI" id="CHEBI:57540"/>
    </ligand>
</feature>
<feature type="binding site" evidence="3 4">
    <location>
        <position position="135"/>
    </location>
    <ligand>
        <name>Zn(2+)</name>
        <dbReference type="ChEBI" id="CHEBI:29105"/>
    </ligand>
</feature>
<keyword evidence="1 6" id="KW-0808">Transferase</keyword>
<dbReference type="Gene3D" id="3.40.50.1220">
    <property type="entry name" value="TPP-binding domain"/>
    <property type="match status" value="1"/>
</dbReference>
<comment type="caution">
    <text evidence="3">Lacks conserved residue(s) required for the propagation of feature annotation.</text>
</comment>
<sequence>MTPPAGSFETGWPSALLDEIAAAGTVAVLTGAGVSAASGIPTFREAQTGLWTRFRPEDLATPEAFAANPARVWQWYQWRRSLIARAEPNGAHRAVARLQRHLIDCRVITQNVDGLHERAGARVSALHGNIWRQRCQRRCGFSETATEPDDRPEPPPCPACAAPMRPDVVWFGESLPADVLKAAVTAVEHAEVVLVAGTSGLVYPAAALPEQALARGRTVVEINPDDTPLSAVATVRCRNAADAALPALCEALALPD</sequence>
<accession>A0ABU3C1W3</accession>
<keyword evidence="3 4" id="KW-0479">Metal-binding</keyword>
<feature type="binding site" evidence="3 4">
    <location>
        <position position="160"/>
    </location>
    <ligand>
        <name>Zn(2+)</name>
        <dbReference type="ChEBI" id="CHEBI:29105"/>
    </ligand>
</feature>
<evidence type="ECO:0000259" key="5">
    <source>
        <dbReference type="PROSITE" id="PS50305"/>
    </source>
</evidence>
<comment type="catalytic activity">
    <reaction evidence="3">
        <text>N(6)-acetyl-L-lysyl-[protein] + NAD(+) + H2O = 2''-O-acetyl-ADP-D-ribose + nicotinamide + L-lysyl-[protein]</text>
        <dbReference type="Rhea" id="RHEA:43636"/>
        <dbReference type="Rhea" id="RHEA-COMP:9752"/>
        <dbReference type="Rhea" id="RHEA-COMP:10731"/>
        <dbReference type="ChEBI" id="CHEBI:15377"/>
        <dbReference type="ChEBI" id="CHEBI:17154"/>
        <dbReference type="ChEBI" id="CHEBI:29969"/>
        <dbReference type="ChEBI" id="CHEBI:57540"/>
        <dbReference type="ChEBI" id="CHEBI:61930"/>
        <dbReference type="ChEBI" id="CHEBI:83767"/>
        <dbReference type="EC" id="2.3.1.286"/>
    </reaction>
</comment>
<dbReference type="PANTHER" id="PTHR11085:SF4">
    <property type="entry name" value="NAD-DEPENDENT PROTEIN DEACYLASE"/>
    <property type="match status" value="1"/>
</dbReference>
<dbReference type="Gene3D" id="3.30.1600.10">
    <property type="entry name" value="SIR2/SIRT2 'Small Domain"/>
    <property type="match status" value="1"/>
</dbReference>
<feature type="binding site" evidence="3">
    <location>
        <begin position="110"/>
        <end position="113"/>
    </location>
    <ligand>
        <name>NAD(+)</name>
        <dbReference type="ChEBI" id="CHEBI:57540"/>
    </ligand>
</feature>
<comment type="domain">
    <text evidence="3">2 residues (Tyr-76 and Arg-79) present in a large hydrophobic pocket are probably involved in substrate specificity. They are important for desuccinylation activity, but dispensable for deacetylation activity.</text>
</comment>
<keyword evidence="3" id="KW-0963">Cytoplasm</keyword>
<dbReference type="PROSITE" id="PS50305">
    <property type="entry name" value="SIRTUIN"/>
    <property type="match status" value="1"/>
</dbReference>
<dbReference type="Pfam" id="PF02146">
    <property type="entry name" value="SIR2"/>
    <property type="match status" value="1"/>
</dbReference>
<comment type="similarity">
    <text evidence="3">Belongs to the sirtuin family. Class III subfamily.</text>
</comment>
<feature type="binding site" evidence="3">
    <location>
        <begin position="197"/>
        <end position="199"/>
    </location>
    <ligand>
        <name>NAD(+)</name>
        <dbReference type="ChEBI" id="CHEBI:57540"/>
    </ligand>
</feature>
<organism evidence="6 7">
    <name type="scientific">Spectribacter hydrogenoxidans</name>
    <dbReference type="NCBI Taxonomy" id="3075608"/>
    <lineage>
        <taxon>Bacteria</taxon>
        <taxon>Pseudomonadati</taxon>
        <taxon>Pseudomonadota</taxon>
        <taxon>Gammaproteobacteria</taxon>
        <taxon>Salinisphaerales</taxon>
        <taxon>Salinisphaeraceae</taxon>
        <taxon>Spectribacter</taxon>
    </lineage>
</organism>
<gene>
    <name evidence="3" type="primary">cobB</name>
    <name evidence="6" type="ORF">RM532_11345</name>
</gene>
<evidence type="ECO:0000256" key="2">
    <source>
        <dbReference type="ARBA" id="ARBA00023027"/>
    </source>
</evidence>
<evidence type="ECO:0000313" key="6">
    <source>
        <dbReference type="EMBL" id="MDT0635547.1"/>
    </source>
</evidence>
<evidence type="ECO:0000256" key="4">
    <source>
        <dbReference type="PROSITE-ProRule" id="PRU00236"/>
    </source>
</evidence>
<comment type="subcellular location">
    <subcellularLocation>
        <location evidence="3">Cytoplasm</location>
    </subcellularLocation>
</comment>
<comment type="caution">
    <text evidence="6">The sequence shown here is derived from an EMBL/GenBank/DDBJ whole genome shotgun (WGS) entry which is preliminary data.</text>
</comment>
<evidence type="ECO:0000256" key="1">
    <source>
        <dbReference type="ARBA" id="ARBA00022679"/>
    </source>
</evidence>
<protein>
    <recommendedName>
        <fullName evidence="3">NAD-dependent protein deacylase</fullName>
        <ecNumber evidence="3">2.3.1.286</ecNumber>
    </recommendedName>
    <alternativeName>
        <fullName evidence="3">Regulatory protein SIR2 homolog</fullName>
    </alternativeName>
</protein>
<feature type="domain" description="Deacetylase sirtuin-type" evidence="5">
    <location>
        <begin position="4"/>
        <end position="255"/>
    </location>
</feature>
<keyword evidence="7" id="KW-1185">Reference proteome</keyword>
<dbReference type="InterPro" id="IPR027546">
    <property type="entry name" value="Sirtuin_class_III"/>
</dbReference>
<feature type="binding site" evidence="3 4">
    <location>
        <position position="139"/>
    </location>
    <ligand>
        <name>Zn(2+)</name>
        <dbReference type="ChEBI" id="CHEBI:29105"/>
    </ligand>
</feature>
<feature type="binding site" evidence="3 4">
    <location>
        <position position="157"/>
    </location>
    <ligand>
        <name>Zn(2+)</name>
        <dbReference type="ChEBI" id="CHEBI:29105"/>
    </ligand>
</feature>
<comment type="function">
    <text evidence="3">NAD-dependent lysine deacetylase and desuccinylase that specifically removes acetyl and succinyl groups on target proteins. Modulates the activities of several proteins which are inactive in their acylated form.</text>
</comment>
<dbReference type="EC" id="2.3.1.286" evidence="3"/>
<dbReference type="InterPro" id="IPR026591">
    <property type="entry name" value="Sirtuin_cat_small_dom_sf"/>
</dbReference>
<dbReference type="Proteomes" id="UP001251857">
    <property type="component" value="Unassembled WGS sequence"/>
</dbReference>
<feature type="binding site" evidence="3">
    <location>
        <position position="79"/>
    </location>
    <ligand>
        <name>substrate</name>
    </ligand>
</feature>
<evidence type="ECO:0000256" key="3">
    <source>
        <dbReference type="HAMAP-Rule" id="MF_01121"/>
    </source>
</evidence>
<keyword evidence="3 4" id="KW-0862">Zinc</keyword>
<dbReference type="GO" id="GO:0034979">
    <property type="term" value="F:NAD-dependent protein lysine deacetylase activity"/>
    <property type="evidence" value="ECO:0007669"/>
    <property type="project" value="UniProtKB-EC"/>
</dbReference>
<dbReference type="NCBIfam" id="NF001753">
    <property type="entry name" value="PRK00481.1-3"/>
    <property type="match status" value="1"/>
</dbReference>
<dbReference type="HAMAP" id="MF_01121">
    <property type="entry name" value="Sirtuin_ClassIII"/>
    <property type="match status" value="1"/>
</dbReference>
<keyword evidence="6" id="KW-0012">Acyltransferase</keyword>
<feature type="active site" description="Proton acceptor" evidence="3 4">
    <location>
        <position position="127"/>
    </location>
</feature>
<comment type="catalytic activity">
    <reaction evidence="3">
        <text>N(6)-succinyl-L-lysyl-[protein] + NAD(+) + H2O = 2''-O-succinyl-ADP-D-ribose + nicotinamide + L-lysyl-[protein]</text>
        <dbReference type="Rhea" id="RHEA:47668"/>
        <dbReference type="Rhea" id="RHEA-COMP:9752"/>
        <dbReference type="Rhea" id="RHEA-COMP:11877"/>
        <dbReference type="ChEBI" id="CHEBI:15377"/>
        <dbReference type="ChEBI" id="CHEBI:17154"/>
        <dbReference type="ChEBI" id="CHEBI:29969"/>
        <dbReference type="ChEBI" id="CHEBI:57540"/>
        <dbReference type="ChEBI" id="CHEBI:87830"/>
        <dbReference type="ChEBI" id="CHEBI:87832"/>
    </reaction>
</comment>
<name>A0ABU3C1W3_9GAMM</name>